<evidence type="ECO:0000256" key="2">
    <source>
        <dbReference type="ARBA" id="ARBA00022670"/>
    </source>
</evidence>
<evidence type="ECO:0000313" key="11">
    <source>
        <dbReference type="EMBL" id="KAG8380852.1"/>
    </source>
</evidence>
<protein>
    <submittedName>
        <fullName evidence="11">Uncharacterized protein</fullName>
    </submittedName>
</protein>
<dbReference type="InterPro" id="IPR003137">
    <property type="entry name" value="PA_domain"/>
</dbReference>
<organism evidence="11 12">
    <name type="scientific">Buddleja alternifolia</name>
    <dbReference type="NCBI Taxonomy" id="168488"/>
    <lineage>
        <taxon>Eukaryota</taxon>
        <taxon>Viridiplantae</taxon>
        <taxon>Streptophyta</taxon>
        <taxon>Embryophyta</taxon>
        <taxon>Tracheophyta</taxon>
        <taxon>Spermatophyta</taxon>
        <taxon>Magnoliopsida</taxon>
        <taxon>eudicotyledons</taxon>
        <taxon>Gunneridae</taxon>
        <taxon>Pentapetalae</taxon>
        <taxon>asterids</taxon>
        <taxon>lamiids</taxon>
        <taxon>Lamiales</taxon>
        <taxon>Scrophulariaceae</taxon>
        <taxon>Buddlejeae</taxon>
        <taxon>Buddleja</taxon>
    </lineage>
</organism>
<dbReference type="Proteomes" id="UP000826271">
    <property type="component" value="Unassembled WGS sequence"/>
</dbReference>
<dbReference type="CDD" id="cd02120">
    <property type="entry name" value="PA_subtilisin_like"/>
    <property type="match status" value="1"/>
</dbReference>
<dbReference type="Pfam" id="PF02225">
    <property type="entry name" value="PA"/>
    <property type="match status" value="1"/>
</dbReference>
<dbReference type="GO" id="GO:0004252">
    <property type="term" value="F:serine-type endopeptidase activity"/>
    <property type="evidence" value="ECO:0007669"/>
    <property type="project" value="UniProtKB-UniRule"/>
</dbReference>
<evidence type="ECO:0000256" key="7">
    <source>
        <dbReference type="PROSITE-ProRule" id="PRU01240"/>
    </source>
</evidence>
<dbReference type="InterPro" id="IPR034197">
    <property type="entry name" value="Peptidases_S8_3"/>
</dbReference>
<keyword evidence="2 7" id="KW-0645">Protease</keyword>
<evidence type="ECO:0000259" key="9">
    <source>
        <dbReference type="Pfam" id="PF02225"/>
    </source>
</evidence>
<dbReference type="EMBL" id="WHWC01000006">
    <property type="protein sequence ID" value="KAG8380852.1"/>
    <property type="molecule type" value="Genomic_DNA"/>
</dbReference>
<evidence type="ECO:0000313" key="12">
    <source>
        <dbReference type="Proteomes" id="UP000826271"/>
    </source>
</evidence>
<evidence type="ECO:0000256" key="1">
    <source>
        <dbReference type="ARBA" id="ARBA00011073"/>
    </source>
</evidence>
<dbReference type="Gene3D" id="3.40.50.200">
    <property type="entry name" value="Peptidase S8/S53 domain"/>
    <property type="match status" value="1"/>
</dbReference>
<dbReference type="Gene3D" id="3.50.30.30">
    <property type="match status" value="1"/>
</dbReference>
<dbReference type="FunFam" id="3.50.30.30:FF:000005">
    <property type="entry name" value="subtilisin-like protease SBT1.5"/>
    <property type="match status" value="1"/>
</dbReference>
<comment type="caution">
    <text evidence="11">The sequence shown here is derived from an EMBL/GenBank/DDBJ whole genome shotgun (WGS) entry which is preliminary data.</text>
</comment>
<accession>A0AAV6XLF8</accession>
<evidence type="ECO:0000256" key="3">
    <source>
        <dbReference type="ARBA" id="ARBA00022729"/>
    </source>
</evidence>
<feature type="domain" description="Peptidase S8/S53" evidence="8">
    <location>
        <begin position="42"/>
        <end position="479"/>
    </location>
</feature>
<dbReference type="InterPro" id="IPR041469">
    <property type="entry name" value="Subtilisin-like_FN3"/>
</dbReference>
<keyword evidence="12" id="KW-1185">Reference proteome</keyword>
<comment type="similarity">
    <text evidence="1 7">Belongs to the peptidase S8 family.</text>
</comment>
<dbReference type="Pfam" id="PF17766">
    <property type="entry name" value="fn3_6"/>
    <property type="match status" value="1"/>
</dbReference>
<dbReference type="Gene3D" id="2.60.40.2310">
    <property type="match status" value="1"/>
</dbReference>
<evidence type="ECO:0000259" key="8">
    <source>
        <dbReference type="Pfam" id="PF00082"/>
    </source>
</evidence>
<dbReference type="AlphaFoldDB" id="A0AAV6XLF8"/>
<dbReference type="InterPro" id="IPR036852">
    <property type="entry name" value="Peptidase_S8/S53_dom_sf"/>
</dbReference>
<reference evidence="11" key="1">
    <citation type="submission" date="2019-10" db="EMBL/GenBank/DDBJ databases">
        <authorList>
            <person name="Zhang R."/>
            <person name="Pan Y."/>
            <person name="Wang J."/>
            <person name="Ma R."/>
            <person name="Yu S."/>
        </authorList>
    </citation>
    <scope>NUCLEOTIDE SEQUENCE</scope>
    <source>
        <strain evidence="11">LA-IB0</strain>
        <tissue evidence="11">Leaf</tissue>
    </source>
</reference>
<feature type="domain" description="PA" evidence="9">
    <location>
        <begin position="265"/>
        <end position="353"/>
    </location>
</feature>
<evidence type="ECO:0000259" key="10">
    <source>
        <dbReference type="Pfam" id="PF17766"/>
    </source>
</evidence>
<name>A0AAV6XLF8_9LAMI</name>
<evidence type="ECO:0000256" key="5">
    <source>
        <dbReference type="ARBA" id="ARBA00022825"/>
    </source>
</evidence>
<dbReference type="GO" id="GO:0006508">
    <property type="term" value="P:proteolysis"/>
    <property type="evidence" value="ECO:0007669"/>
    <property type="project" value="UniProtKB-KW"/>
</dbReference>
<dbReference type="PROSITE" id="PS51892">
    <property type="entry name" value="SUBTILASE"/>
    <property type="match status" value="1"/>
</dbReference>
<dbReference type="SUPFAM" id="SSF52743">
    <property type="entry name" value="Subtilisin-like"/>
    <property type="match status" value="1"/>
</dbReference>
<dbReference type="PRINTS" id="PR00723">
    <property type="entry name" value="SUBTILISIN"/>
</dbReference>
<dbReference type="Pfam" id="PF00082">
    <property type="entry name" value="Peptidase_S8"/>
    <property type="match status" value="1"/>
</dbReference>
<keyword evidence="3" id="KW-0732">Signal</keyword>
<evidence type="ECO:0000256" key="6">
    <source>
        <dbReference type="PIRSR" id="PIRSR615500-1"/>
    </source>
</evidence>
<feature type="active site" description="Charge relay system" evidence="6 7">
    <location>
        <position position="108"/>
    </location>
</feature>
<evidence type="ECO:0000256" key="4">
    <source>
        <dbReference type="ARBA" id="ARBA00022801"/>
    </source>
</evidence>
<dbReference type="CDD" id="cd04852">
    <property type="entry name" value="Peptidases_S8_3"/>
    <property type="match status" value="1"/>
</dbReference>
<feature type="domain" description="Subtilisin-like protease fibronectin type-III" evidence="10">
    <location>
        <begin position="548"/>
        <end position="644"/>
    </location>
</feature>
<feature type="active site" description="Charge relay system" evidence="6 7">
    <location>
        <position position="434"/>
    </location>
</feature>
<dbReference type="InterPro" id="IPR000209">
    <property type="entry name" value="Peptidase_S8/S53_dom"/>
</dbReference>
<dbReference type="InterPro" id="IPR045051">
    <property type="entry name" value="SBT"/>
</dbReference>
<proteinExistence type="inferred from homology"/>
<keyword evidence="5 7" id="KW-0720">Serine protease</keyword>
<sequence>METKPGFVSARPQTTIPLHTTHSPNFLGLNQNMGFWRDSNYGRGVIIGVQDTGINPNHPSFNDEGMPPPPARWNGICQFNSSTTCNNKIIGVRYFRIGNGTPFDEDGHGTHTASTAAGNFVRGANVFGNANGTTAGIAPLAHVAMYKVCTSISCLESDILAGMEAAIDDGVDVLSLSLGSPPRTLYNQNIAICAFSAIERGIFVSASAGNDGPTPGSIRNGAPWLLTVGASTTDRKIRSTVVLGNDEQFDGESTFQPSSFSSTFLPLVYPGGLPNNSGARFCEPVWLRNTNLKRRIVLCVEGGIARIAKGRAVRNASGTAIILVNLPSQGYTTYSDSHVLPASHLSYEDGLRIKAYLNSTTSPTATISFRGTIIGDNRAPTVASFSARGPNRASLGILKPDIIGPGHNILAAWHVSVKNNTNTNSNFNIISGTSMSCPHLSGITTLLKNAHPDWSPAAIKSAIMTTADQVNLAGNPIEDETQRLADSFAVGSGHVNILRATDPGLVYDTHPQDYLPYLCGLNYTDQQVGIIVSRVVRCAEIASISQPELNYPSFVVFLGSGNSRTYNRTITNVGNANSVYSVGIGALPGVDMRVEPSTLRFSALNQTLTYQVTFERLANTTSNTVVQGSLTWTSARYSVRSPIVCHFI</sequence>
<keyword evidence="4 7" id="KW-0378">Hydrolase</keyword>
<gene>
    <name evidence="11" type="ORF">BUALT_Bualt06G0059600</name>
</gene>
<dbReference type="PANTHER" id="PTHR10795">
    <property type="entry name" value="PROPROTEIN CONVERTASE SUBTILISIN/KEXIN"/>
    <property type="match status" value="1"/>
</dbReference>
<feature type="active site" description="Charge relay system" evidence="6 7">
    <location>
        <position position="51"/>
    </location>
</feature>
<dbReference type="InterPro" id="IPR015500">
    <property type="entry name" value="Peptidase_S8_subtilisin-rel"/>
</dbReference>